<protein>
    <submittedName>
        <fullName evidence="3">Uncharacterized protein</fullName>
    </submittedName>
</protein>
<name>A0A9W7FVD9_9STRA</name>
<feature type="region of interest" description="Disordered" evidence="1">
    <location>
        <begin position="604"/>
        <end position="727"/>
    </location>
</feature>
<dbReference type="AlphaFoldDB" id="A0A9W7FVD9"/>
<comment type="caution">
    <text evidence="3">The sequence shown here is derived from an EMBL/GenBank/DDBJ whole genome shotgun (WGS) entry which is preliminary data.</text>
</comment>
<keyword evidence="4" id="KW-1185">Reference proteome</keyword>
<keyword evidence="2" id="KW-0812">Transmembrane</keyword>
<dbReference type="Proteomes" id="UP001165065">
    <property type="component" value="Unassembled WGS sequence"/>
</dbReference>
<feature type="region of interest" description="Disordered" evidence="1">
    <location>
        <begin position="751"/>
        <end position="782"/>
    </location>
</feature>
<evidence type="ECO:0000313" key="4">
    <source>
        <dbReference type="Proteomes" id="UP001165065"/>
    </source>
</evidence>
<feature type="compositionally biased region" description="Acidic residues" evidence="1">
    <location>
        <begin position="682"/>
        <end position="691"/>
    </location>
</feature>
<keyword evidence="2" id="KW-0472">Membrane</keyword>
<feature type="compositionally biased region" description="Polar residues" evidence="1">
    <location>
        <begin position="405"/>
        <end position="416"/>
    </location>
</feature>
<keyword evidence="2" id="KW-1133">Transmembrane helix</keyword>
<feature type="transmembrane region" description="Helical" evidence="2">
    <location>
        <begin position="274"/>
        <end position="297"/>
    </location>
</feature>
<feature type="compositionally biased region" description="Low complexity" evidence="1">
    <location>
        <begin position="418"/>
        <end position="441"/>
    </location>
</feature>
<evidence type="ECO:0000256" key="2">
    <source>
        <dbReference type="SAM" id="Phobius"/>
    </source>
</evidence>
<feature type="compositionally biased region" description="Polar residues" evidence="1">
    <location>
        <begin position="771"/>
        <end position="781"/>
    </location>
</feature>
<evidence type="ECO:0000256" key="1">
    <source>
        <dbReference type="SAM" id="MobiDB-lite"/>
    </source>
</evidence>
<feature type="transmembrane region" description="Helical" evidence="2">
    <location>
        <begin position="498"/>
        <end position="517"/>
    </location>
</feature>
<sequence length="951" mass="106929">MGGDSSDDHSAHSCNARWPGLFACLDLAGVTVPLSITVACLVGFALFFEHVIHRAIHAAKHDRFWRNYVAAMLAELSMLGLISFTLFLVSQLGSLSEDEYHLTEFVHLTLFMMMSIYYTTAAWIARSSKRILTSLGDYEDLVYNFDLVEGISELKTLRIEKEKQWWVIEHPKQIFFGMSELDKRMQLNAYLLTRYFFLTSQGLPPDLPFDYAEYVDRCTSALCVKLVQVGWRTWVGILVMTALTTGVALIIDISDGTLDQMEEMWAETAAVNQNYFWAMFFIGWVLYLLNGLIWAGFERSRASLILLTARKESTGSNARASRFDPSPSFIHDVDGQSIHSEQSSIGNVLRSTVSRDWSRGQYPHQQEAAQMRKDAVNALRDARADGRAPVSSVPFAQSDPPPTSLPHNRPTSSYSRASHVSTHSHLSSNSHLSAHSSVSQASRHHQTASHHNEHDRTSWEKTERASKHRLCPCLFESDEWRNCFPLTAPEFPLRTFQAVLLFFSLFLSLSLLVFFHIDPTFAFFSVIQPFFYLYMFGLNQLPFYATLRFFGPSLAKSSLVDDLVYFAQELQLEEYRNESQLHSEAHPLKQGNKSVNARSSTIISNSTGRSTTLDNSKPSSHSAQTSTRPTDLLTPNDSNPSVPTPGTLLRGWGDSSKPIFNRNSTTRRSSGGGRVSIREPTIVEDEPEEELGGLLRGWGDNPAPSFPVDKDQRASREEGSNLRSISNHRLSFRRSHLSRDTHLEAMLRRRRHSDASTGGYADSDDPASPDGPNNVSSTSVKRWSLQAKRPSLLAALRLSESRVSSRCSKNLNDTEQADQADEEIFSRKYKSEVVRAPNHVSNLLSPLMEDIRQQEESPSAPPTVISDMPKLPNLYSGRHGSLHIDDEGKEYASMEVLEEVCDLLNIISAKKFIQIAIVRVFVLGVFFMLFLTTTCEVAPGKKLECTYLDFI</sequence>
<feature type="transmembrane region" description="Helical" evidence="2">
    <location>
        <begin position="105"/>
        <end position="125"/>
    </location>
</feature>
<feature type="compositionally biased region" description="Basic and acidic residues" evidence="1">
    <location>
        <begin position="708"/>
        <end position="720"/>
    </location>
</feature>
<accession>A0A9W7FVD9</accession>
<feature type="compositionally biased region" description="Basic and acidic residues" evidence="1">
    <location>
        <begin position="450"/>
        <end position="461"/>
    </location>
</feature>
<feature type="region of interest" description="Disordered" evidence="1">
    <location>
        <begin position="382"/>
        <end position="461"/>
    </location>
</feature>
<feature type="compositionally biased region" description="Polar residues" evidence="1">
    <location>
        <begin position="604"/>
        <end position="641"/>
    </location>
</feature>
<organism evidence="3 4">
    <name type="scientific">Triparma columacea</name>
    <dbReference type="NCBI Taxonomy" id="722753"/>
    <lineage>
        <taxon>Eukaryota</taxon>
        <taxon>Sar</taxon>
        <taxon>Stramenopiles</taxon>
        <taxon>Ochrophyta</taxon>
        <taxon>Bolidophyceae</taxon>
        <taxon>Parmales</taxon>
        <taxon>Triparmaceae</taxon>
        <taxon>Triparma</taxon>
    </lineage>
</organism>
<dbReference type="EMBL" id="BRYA01000500">
    <property type="protein sequence ID" value="GMI19849.1"/>
    <property type="molecule type" value="Genomic_DNA"/>
</dbReference>
<feature type="transmembrane region" description="Helical" evidence="2">
    <location>
        <begin position="234"/>
        <end position="254"/>
    </location>
</feature>
<feature type="transmembrane region" description="Helical" evidence="2">
    <location>
        <begin position="68"/>
        <end position="93"/>
    </location>
</feature>
<reference evidence="4" key="1">
    <citation type="journal article" date="2023" name="Commun. Biol.">
        <title>Genome analysis of Parmales, the sister group of diatoms, reveals the evolutionary specialization of diatoms from phago-mixotrophs to photoautotrophs.</title>
        <authorList>
            <person name="Ban H."/>
            <person name="Sato S."/>
            <person name="Yoshikawa S."/>
            <person name="Yamada K."/>
            <person name="Nakamura Y."/>
            <person name="Ichinomiya M."/>
            <person name="Sato N."/>
            <person name="Blanc-Mathieu R."/>
            <person name="Endo H."/>
            <person name="Kuwata A."/>
            <person name="Ogata H."/>
        </authorList>
    </citation>
    <scope>NUCLEOTIDE SEQUENCE [LARGE SCALE GENOMIC DNA]</scope>
</reference>
<dbReference type="OrthoDB" id="194492at2759"/>
<feature type="transmembrane region" description="Helical" evidence="2">
    <location>
        <begin position="20"/>
        <end position="48"/>
    </location>
</feature>
<feature type="transmembrane region" description="Helical" evidence="2">
    <location>
        <begin position="912"/>
        <end position="931"/>
    </location>
</feature>
<proteinExistence type="predicted"/>
<evidence type="ECO:0000313" key="3">
    <source>
        <dbReference type="EMBL" id="GMI19849.1"/>
    </source>
</evidence>
<gene>
    <name evidence="3" type="ORF">TrCOL_g2277</name>
</gene>